<name>A0A382FWH1_9ZZZZ</name>
<proteinExistence type="predicted"/>
<evidence type="ECO:0000313" key="1">
    <source>
        <dbReference type="EMBL" id="SVB67436.1"/>
    </source>
</evidence>
<gene>
    <name evidence="1" type="ORF">METZ01_LOCUS220290</name>
</gene>
<protein>
    <submittedName>
        <fullName evidence="1">Uncharacterized protein</fullName>
    </submittedName>
</protein>
<sequence length="44" mass="4807">MQDNTDDSTLRRLLRNAGYLLGSRVLRDGMGLVALALVARHLGP</sequence>
<feature type="non-terminal residue" evidence="1">
    <location>
        <position position="44"/>
    </location>
</feature>
<dbReference type="EMBL" id="UINC01052282">
    <property type="protein sequence ID" value="SVB67436.1"/>
    <property type="molecule type" value="Genomic_DNA"/>
</dbReference>
<reference evidence="1" key="1">
    <citation type="submission" date="2018-05" db="EMBL/GenBank/DDBJ databases">
        <authorList>
            <person name="Lanie J.A."/>
            <person name="Ng W.-L."/>
            <person name="Kazmierczak K.M."/>
            <person name="Andrzejewski T.M."/>
            <person name="Davidsen T.M."/>
            <person name="Wayne K.J."/>
            <person name="Tettelin H."/>
            <person name="Glass J.I."/>
            <person name="Rusch D."/>
            <person name="Podicherti R."/>
            <person name="Tsui H.-C.T."/>
            <person name="Winkler M.E."/>
        </authorList>
    </citation>
    <scope>NUCLEOTIDE SEQUENCE</scope>
</reference>
<organism evidence="1">
    <name type="scientific">marine metagenome</name>
    <dbReference type="NCBI Taxonomy" id="408172"/>
    <lineage>
        <taxon>unclassified sequences</taxon>
        <taxon>metagenomes</taxon>
        <taxon>ecological metagenomes</taxon>
    </lineage>
</organism>
<accession>A0A382FWH1</accession>
<dbReference type="AlphaFoldDB" id="A0A382FWH1"/>